<evidence type="ECO:0000256" key="4">
    <source>
        <dbReference type="ARBA" id="ARBA00022729"/>
    </source>
</evidence>
<dbReference type="InterPro" id="IPR047012">
    <property type="entry name" value="ICAM_VCAM"/>
</dbReference>
<keyword evidence="3" id="KW-0812">Transmembrane</keyword>
<dbReference type="InterPro" id="IPR003599">
    <property type="entry name" value="Ig_sub"/>
</dbReference>
<evidence type="ECO:0000256" key="11">
    <source>
        <dbReference type="ARBA" id="ARBA00023319"/>
    </source>
</evidence>
<evidence type="ECO:0000256" key="12">
    <source>
        <dbReference type="SAM" id="MobiDB-lite"/>
    </source>
</evidence>
<feature type="domain" description="Ig-like" evidence="13">
    <location>
        <begin position="406"/>
        <end position="480"/>
    </location>
</feature>
<organism evidence="14 15">
    <name type="scientific">Lonchura striata</name>
    <name type="common">white-rumped munia</name>
    <dbReference type="NCBI Taxonomy" id="40157"/>
    <lineage>
        <taxon>Eukaryota</taxon>
        <taxon>Metazoa</taxon>
        <taxon>Chordata</taxon>
        <taxon>Craniata</taxon>
        <taxon>Vertebrata</taxon>
        <taxon>Euteleostomi</taxon>
        <taxon>Archelosauria</taxon>
        <taxon>Archosauria</taxon>
        <taxon>Dinosauria</taxon>
        <taxon>Saurischia</taxon>
        <taxon>Theropoda</taxon>
        <taxon>Coelurosauria</taxon>
        <taxon>Aves</taxon>
        <taxon>Neognathae</taxon>
        <taxon>Neoaves</taxon>
        <taxon>Telluraves</taxon>
        <taxon>Australaves</taxon>
        <taxon>Passeriformes</taxon>
        <taxon>Passeroidea</taxon>
        <taxon>Estrildidae</taxon>
        <taxon>Estrildinae</taxon>
        <taxon>Lonchura</taxon>
    </lineage>
</organism>
<dbReference type="Pfam" id="PF03921">
    <property type="entry name" value="ICAM_N"/>
    <property type="match status" value="1"/>
</dbReference>
<feature type="compositionally biased region" description="Basic and acidic residues" evidence="12">
    <location>
        <begin position="594"/>
        <end position="622"/>
    </location>
</feature>
<accession>A0A218U903</accession>
<reference evidence="14 15" key="1">
    <citation type="submission" date="2017-05" db="EMBL/GenBank/DDBJ databases">
        <title>Genome of assembly of the Bengalese finch, Lonchura striata domestica.</title>
        <authorList>
            <person name="Colquitt B.M."/>
            <person name="Brainard M.S."/>
        </authorList>
    </citation>
    <scope>NUCLEOTIDE SEQUENCE [LARGE SCALE GENOMIC DNA]</scope>
    <source>
        <strain evidence="14">White83orange57</strain>
    </source>
</reference>
<evidence type="ECO:0000256" key="5">
    <source>
        <dbReference type="ARBA" id="ARBA00022737"/>
    </source>
</evidence>
<dbReference type="Pfam" id="PF21146">
    <property type="entry name" value="ICAM1_3_5_D2"/>
    <property type="match status" value="1"/>
</dbReference>
<evidence type="ECO:0000256" key="3">
    <source>
        <dbReference type="ARBA" id="ARBA00022692"/>
    </source>
</evidence>
<dbReference type="InterPro" id="IPR003987">
    <property type="entry name" value="ICAM_VCAM_N"/>
</dbReference>
<dbReference type="InterPro" id="IPR036179">
    <property type="entry name" value="Ig-like_dom_sf"/>
</dbReference>
<keyword evidence="9" id="KW-1015">Disulfide bond</keyword>
<protein>
    <submittedName>
        <fullName evidence="14">Intercellular adhesion molecule 1</fullName>
    </submittedName>
</protein>
<keyword evidence="10" id="KW-0325">Glycoprotein</keyword>
<dbReference type="SMART" id="SM00408">
    <property type="entry name" value="IGc2"/>
    <property type="match status" value="4"/>
</dbReference>
<keyword evidence="15" id="KW-1185">Reference proteome</keyword>
<keyword evidence="4" id="KW-0732">Signal</keyword>
<evidence type="ECO:0000313" key="15">
    <source>
        <dbReference type="Proteomes" id="UP000197619"/>
    </source>
</evidence>
<keyword evidence="11" id="KW-0393">Immunoglobulin domain</keyword>
<evidence type="ECO:0000256" key="6">
    <source>
        <dbReference type="ARBA" id="ARBA00022889"/>
    </source>
</evidence>
<dbReference type="EMBL" id="MUZQ01000609">
    <property type="protein sequence ID" value="OWK50136.1"/>
    <property type="molecule type" value="Genomic_DNA"/>
</dbReference>
<comment type="similarity">
    <text evidence="2">Belongs to the immunoglobulin superfamily. ICAM family.</text>
</comment>
<sequence>MGAPGPATRLLPPLVLALAGVARGTFTVVAWPRVAVVAFGGSVTVNCSRSACPGGDNATLGLETPLPATPGAGGLRWQSFRLHNVSRWSPGPVTCTGRCGDTEANASTGVLVYQLPGGGELEPVPPVAVGDSRNVTCRVREVAPLRNLTVTLRRGTETLRTESFGDAEGSASVAVSHPLTVTRGDHGQHVTCHAELSLRPHGPLFARAAVPVTLSVFALPEPPQLRVPAVLEAGTVTAASCRITGAFPAGDVRVTAALDREPLNVTAAVAGDTVTASTELSPRSPGPRELSCTAAVATAARTARRQLHVYRFPVPTLQLSPAPVAAGGEVTVTCRSGATEPPAARLQLRDANGGVLAEGPPPRLQLRLPARRDDDGREFRCRASLAVGDTVLTKDADARLAVLYLPEIPASGCPARRTWLRGTLAALSCRATGNPAPTVTCGRRGVPVATTEPEPVTRSRAGTYVCNATNALGTRSRRVTVRVESRNNGTQHGATQHGGTHNGGIRESGTRGSGTHNGGTHHGDTHDGDTQHGDTHDGGTQKGGTRDGGTHNGEVTLHGDTLDGGTHDGDTLHGGTHDGDNHYGGTHEVGTSDSDTHHGEVTHDGGTHDGGTHDGGTHDGGTRGRVVTRADGGRYVCRATNRHGVAVRSVLVTVEYRPSLGERGCPERRRWLEGTPAELGCAATGNPPPRVTCAKLGEPGNATGPGDPRDPPRATANVTRAHAGTYRCRATNAHGSAVRNVTVAVEYGPAGVTVRVLPSANVSRGGGFTVECGAEGLPVPTYSWALPPAPNLRLAADNRSVTVTGATAANRGVYTCTASNRHGRRAGSVVVRDRDRHRHRHRGLRDPPGAAVTGTGTGTSIGTGTATGAEGFGIRLAQP</sequence>
<evidence type="ECO:0000256" key="8">
    <source>
        <dbReference type="ARBA" id="ARBA00023136"/>
    </source>
</evidence>
<feature type="region of interest" description="Disordered" evidence="12">
    <location>
        <begin position="475"/>
        <end position="627"/>
    </location>
</feature>
<dbReference type="InterPro" id="IPR013783">
    <property type="entry name" value="Ig-like_fold"/>
</dbReference>
<dbReference type="Pfam" id="PF13927">
    <property type="entry name" value="Ig_3"/>
    <property type="match status" value="1"/>
</dbReference>
<evidence type="ECO:0000256" key="7">
    <source>
        <dbReference type="ARBA" id="ARBA00022989"/>
    </source>
</evidence>
<dbReference type="InterPro" id="IPR048679">
    <property type="entry name" value="ICAM1_3_5_D2"/>
</dbReference>
<keyword evidence="5" id="KW-0677">Repeat</keyword>
<evidence type="ECO:0000256" key="1">
    <source>
        <dbReference type="ARBA" id="ARBA00004479"/>
    </source>
</evidence>
<comment type="subcellular location">
    <subcellularLocation>
        <location evidence="1">Membrane</location>
        <topology evidence="1">Single-pass type I membrane protein</topology>
    </subcellularLocation>
</comment>
<evidence type="ECO:0000256" key="2">
    <source>
        <dbReference type="ARBA" id="ARBA00005925"/>
    </source>
</evidence>
<evidence type="ECO:0000313" key="14">
    <source>
        <dbReference type="EMBL" id="OWK50136.1"/>
    </source>
</evidence>
<dbReference type="InterPro" id="IPR003598">
    <property type="entry name" value="Ig_sub2"/>
</dbReference>
<gene>
    <name evidence="14" type="primary">ICAM1</name>
    <name evidence="14" type="ORF">RLOC_00011324</name>
</gene>
<keyword evidence="8" id="KW-0472">Membrane</keyword>
<evidence type="ECO:0000259" key="13">
    <source>
        <dbReference type="PROSITE" id="PS50835"/>
    </source>
</evidence>
<dbReference type="PANTHER" id="PTHR13771:SF9">
    <property type="entry name" value="INTERCELLULAR ADHESION MOLECULE 5"/>
    <property type="match status" value="1"/>
</dbReference>
<dbReference type="GO" id="GO:0005886">
    <property type="term" value="C:plasma membrane"/>
    <property type="evidence" value="ECO:0007669"/>
    <property type="project" value="TreeGrafter"/>
</dbReference>
<feature type="compositionally biased region" description="Basic and acidic residues" evidence="12">
    <location>
        <begin position="521"/>
        <end position="549"/>
    </location>
</feature>
<dbReference type="SUPFAM" id="SSF48726">
    <property type="entry name" value="Immunoglobulin"/>
    <property type="match status" value="7"/>
</dbReference>
<feature type="domain" description="Ig-like" evidence="13">
    <location>
        <begin position="749"/>
        <end position="832"/>
    </location>
</feature>
<dbReference type="GO" id="GO:0098609">
    <property type="term" value="P:cell-cell adhesion"/>
    <property type="evidence" value="ECO:0007669"/>
    <property type="project" value="InterPro"/>
</dbReference>
<dbReference type="GO" id="GO:0005178">
    <property type="term" value="F:integrin binding"/>
    <property type="evidence" value="ECO:0007669"/>
    <property type="project" value="InterPro"/>
</dbReference>
<evidence type="ECO:0000256" key="10">
    <source>
        <dbReference type="ARBA" id="ARBA00023180"/>
    </source>
</evidence>
<dbReference type="SMART" id="SM00409">
    <property type="entry name" value="IG"/>
    <property type="match status" value="5"/>
</dbReference>
<proteinExistence type="inferred from homology"/>
<dbReference type="InterPro" id="IPR007110">
    <property type="entry name" value="Ig-like_dom"/>
</dbReference>
<comment type="caution">
    <text evidence="14">The sequence shown here is derived from an EMBL/GenBank/DDBJ whole genome shotgun (WGS) entry which is preliminary data.</text>
</comment>
<feature type="compositionally biased region" description="Low complexity" evidence="12">
    <location>
        <begin position="486"/>
        <end position="499"/>
    </location>
</feature>
<dbReference type="AlphaFoldDB" id="A0A218U903"/>
<feature type="domain" description="Ig-like" evidence="13">
    <location>
        <begin position="658"/>
        <end position="744"/>
    </location>
</feature>
<evidence type="ECO:0000256" key="9">
    <source>
        <dbReference type="ARBA" id="ARBA00023157"/>
    </source>
</evidence>
<dbReference type="InterPro" id="IPR013098">
    <property type="entry name" value="Ig_I-set"/>
</dbReference>
<dbReference type="Pfam" id="PF07679">
    <property type="entry name" value="I-set"/>
    <property type="match status" value="1"/>
</dbReference>
<feature type="compositionally biased region" description="Low complexity" evidence="12">
    <location>
        <begin position="862"/>
        <end position="873"/>
    </location>
</feature>
<keyword evidence="6" id="KW-0130">Cell adhesion</keyword>
<dbReference type="InterPro" id="IPR013768">
    <property type="entry name" value="ICAM_N"/>
</dbReference>
<name>A0A218U903_9PASE</name>
<feature type="compositionally biased region" description="Basic and acidic residues" evidence="12">
    <location>
        <begin position="565"/>
        <end position="581"/>
    </location>
</feature>
<dbReference type="PROSITE" id="PS50835">
    <property type="entry name" value="IG_LIKE"/>
    <property type="match status" value="3"/>
</dbReference>
<dbReference type="PANTHER" id="PTHR13771">
    <property type="entry name" value="INTERCELLULAR ADHESION MOLECULE"/>
    <property type="match status" value="1"/>
</dbReference>
<feature type="region of interest" description="Disordered" evidence="12">
    <location>
        <begin position="824"/>
        <end position="879"/>
    </location>
</feature>
<dbReference type="Proteomes" id="UP000197619">
    <property type="component" value="Unassembled WGS sequence"/>
</dbReference>
<dbReference type="Gene3D" id="2.60.40.10">
    <property type="entry name" value="Immunoglobulins"/>
    <property type="match status" value="8"/>
</dbReference>
<dbReference type="CDD" id="cd00096">
    <property type="entry name" value="Ig"/>
    <property type="match status" value="1"/>
</dbReference>
<keyword evidence="7" id="KW-1133">Transmembrane helix</keyword>
<dbReference type="PRINTS" id="PR01472">
    <property type="entry name" value="ICAMVCAM1"/>
</dbReference>